<reference evidence="9 12" key="2">
    <citation type="submission" date="2016-08" db="EMBL/GenBank/DDBJ databases">
        <title>Characterization of Isolates of Eisenbergiella tayi Derived from Blood Cultures, Using Whole Genome Sequencing.</title>
        <authorList>
            <person name="Bernier A.-M."/>
            <person name="Burdz T."/>
            <person name="Wiebe D."/>
            <person name="Bernard K."/>
        </authorList>
    </citation>
    <scope>NUCLEOTIDE SEQUENCE [LARGE SCALE GENOMIC DNA]</scope>
    <source>
        <strain evidence="9 12">NML120146</strain>
    </source>
</reference>
<evidence type="ECO:0000259" key="6">
    <source>
        <dbReference type="Pfam" id="PF11794"/>
    </source>
</evidence>
<keyword evidence="1" id="KW-0285">Flavoprotein</keyword>
<comment type="caution">
    <text evidence="7">The sequence shown here is derived from an EMBL/GenBank/DDBJ whole genome shotgun (WGS) entry which is preliminary data.</text>
</comment>
<dbReference type="InterPro" id="IPR004925">
    <property type="entry name" value="HpaB/PvcC/4-BUDH"/>
</dbReference>
<organism evidence="7 10">
    <name type="scientific">Eisenbergiella tayi</name>
    <dbReference type="NCBI Taxonomy" id="1432052"/>
    <lineage>
        <taxon>Bacteria</taxon>
        <taxon>Bacillati</taxon>
        <taxon>Bacillota</taxon>
        <taxon>Clostridia</taxon>
        <taxon>Lachnospirales</taxon>
        <taxon>Lachnospiraceae</taxon>
        <taxon>Eisenbergiella</taxon>
    </lineage>
</organism>
<dbReference type="Proteomes" id="UP000094067">
    <property type="component" value="Unassembled WGS sequence"/>
</dbReference>
<dbReference type="EC" id="4.2.1.120" evidence="7"/>
<dbReference type="PANTHER" id="PTHR36117:SF3">
    <property type="entry name" value="4-HYDROXYPHENYLACETATE 3-MONOOXYGENASE-RELATED"/>
    <property type="match status" value="1"/>
</dbReference>
<protein>
    <submittedName>
        <fullName evidence="7 8">4-hydroxybutyryl-CoA dehydratase</fullName>
        <ecNumber evidence="7">4.2.1.120</ecNumber>
    </submittedName>
</protein>
<dbReference type="InterPro" id="IPR024674">
    <property type="entry name" value="HpaB/PvcC/4-BUDH_N"/>
</dbReference>
<dbReference type="InterPro" id="IPR024719">
    <property type="entry name" value="HpaB/PvcC/4-BUDH_C"/>
</dbReference>
<keyword evidence="12" id="KW-1185">Reference proteome</keyword>
<feature type="domain" description="HpaB/PvcC/4-BUDH C-terminal" evidence="5">
    <location>
        <begin position="283"/>
        <end position="480"/>
    </location>
</feature>
<evidence type="ECO:0000259" key="5">
    <source>
        <dbReference type="Pfam" id="PF03241"/>
    </source>
</evidence>
<dbReference type="InterPro" id="IPR046373">
    <property type="entry name" value="Acyl-CoA_Oxase/DH_mid-dom_sf"/>
</dbReference>
<dbReference type="GO" id="GO:0043721">
    <property type="term" value="F:4-hydroxybutanoyl-CoA dehydratase activity"/>
    <property type="evidence" value="ECO:0007669"/>
    <property type="project" value="UniProtKB-EC"/>
</dbReference>
<dbReference type="OrthoDB" id="9785230at2"/>
<evidence type="ECO:0000313" key="12">
    <source>
        <dbReference type="Proteomes" id="UP000094869"/>
    </source>
</evidence>
<dbReference type="Gene3D" id="1.20.140.10">
    <property type="entry name" value="Butyryl-CoA Dehydrogenase, subunit A, domain 3"/>
    <property type="match status" value="1"/>
</dbReference>
<dbReference type="GO" id="GO:0016853">
    <property type="term" value="F:isomerase activity"/>
    <property type="evidence" value="ECO:0007669"/>
    <property type="project" value="UniProtKB-KW"/>
</dbReference>
<dbReference type="Pfam" id="PF11794">
    <property type="entry name" value="HpaB_N"/>
    <property type="match status" value="1"/>
</dbReference>
<dbReference type="Gene3D" id="1.10.3140.10">
    <property type="entry name" value="4-hydroxybutyryl-coa dehydratase, domain 1"/>
    <property type="match status" value="1"/>
</dbReference>
<evidence type="ECO:0000256" key="4">
    <source>
        <dbReference type="PIRSR" id="PIRSR000331-2"/>
    </source>
</evidence>
<keyword evidence="7" id="KW-0456">Lyase</keyword>
<dbReference type="AlphaFoldDB" id="A0A1E3AJV6"/>
<evidence type="ECO:0000256" key="2">
    <source>
        <dbReference type="ARBA" id="ARBA00022827"/>
    </source>
</evidence>
<evidence type="ECO:0000313" key="9">
    <source>
        <dbReference type="EMBL" id="ODR59783.1"/>
    </source>
</evidence>
<dbReference type="EMBL" id="MCGH01000001">
    <property type="protein sequence ID" value="ODM08972.1"/>
    <property type="molecule type" value="Genomic_DNA"/>
</dbReference>
<evidence type="ECO:0000313" key="8">
    <source>
        <dbReference type="EMBL" id="ODR48011.1"/>
    </source>
</evidence>
<evidence type="ECO:0000256" key="1">
    <source>
        <dbReference type="ARBA" id="ARBA00022630"/>
    </source>
</evidence>
<dbReference type="PATRIC" id="fig|1432052.4.peg.672"/>
<proteinExistence type="predicted"/>
<reference evidence="8 11" key="3">
    <citation type="submission" date="2016-08" db="EMBL/GenBank/DDBJ databases">
        <authorList>
            <person name="Seilhamer J.J."/>
        </authorList>
    </citation>
    <scope>NUCLEOTIDE SEQUENCE [LARGE SCALE GENOMIC DNA]</scope>
    <source>
        <strain evidence="8 11">NML150140-1</strain>
    </source>
</reference>
<dbReference type="SUPFAM" id="SSF56645">
    <property type="entry name" value="Acyl-CoA dehydrogenase NM domain-like"/>
    <property type="match status" value="1"/>
</dbReference>
<evidence type="ECO:0000256" key="3">
    <source>
        <dbReference type="ARBA" id="ARBA00023002"/>
    </source>
</evidence>
<dbReference type="EMBL" id="MEHD01000014">
    <property type="protein sequence ID" value="ODR59783.1"/>
    <property type="molecule type" value="Genomic_DNA"/>
</dbReference>
<dbReference type="Proteomes" id="UP000094271">
    <property type="component" value="Unassembled WGS sequence"/>
</dbReference>
<dbReference type="Pfam" id="PF03241">
    <property type="entry name" value="HpaB"/>
    <property type="match status" value="1"/>
</dbReference>
<dbReference type="Gene3D" id="2.40.110.10">
    <property type="entry name" value="Butyryl-CoA Dehydrogenase, subunit A, domain 2"/>
    <property type="match status" value="1"/>
</dbReference>
<feature type="domain" description="HpaB/PvcC/4-BUDH N-terminal" evidence="6">
    <location>
        <begin position="5"/>
        <end position="275"/>
    </location>
</feature>
<dbReference type="Proteomes" id="UP000094869">
    <property type="component" value="Unassembled WGS sequence"/>
</dbReference>
<dbReference type="PANTHER" id="PTHR36117">
    <property type="entry name" value="4-HYDROXYPHENYLACETATE 3-MONOOXYGENASE-RELATED"/>
    <property type="match status" value="1"/>
</dbReference>
<keyword evidence="3" id="KW-0560">Oxidoreductase</keyword>
<dbReference type="GO" id="GO:0016627">
    <property type="term" value="F:oxidoreductase activity, acting on the CH-CH group of donors"/>
    <property type="evidence" value="ECO:0007669"/>
    <property type="project" value="InterPro"/>
</dbReference>
<reference evidence="7 10" key="1">
    <citation type="submission" date="2016-07" db="EMBL/GenBank/DDBJ databases">
        <title>Characterization of isolates of Eisenbergiella tayi derived from blood cultures, using whole genome sequencing.</title>
        <authorList>
            <person name="Burdz T."/>
            <person name="Wiebe D."/>
            <person name="Huynh C."/>
            <person name="Bernard K."/>
        </authorList>
    </citation>
    <scope>NUCLEOTIDE SEQUENCE [LARGE SCALE GENOMIC DNA]</scope>
    <source>
        <strain evidence="7 10">NML 110608</strain>
    </source>
</reference>
<feature type="binding site" evidence="4">
    <location>
        <position position="191"/>
    </location>
    <ligand>
        <name>FAD</name>
        <dbReference type="ChEBI" id="CHEBI:57692"/>
    </ligand>
</feature>
<evidence type="ECO:0000313" key="10">
    <source>
        <dbReference type="Proteomes" id="UP000094067"/>
    </source>
</evidence>
<dbReference type="SUPFAM" id="SSF47203">
    <property type="entry name" value="Acyl-CoA dehydrogenase C-terminal domain-like"/>
    <property type="match status" value="1"/>
</dbReference>
<dbReference type="RefSeq" id="WP_069151184.1">
    <property type="nucleotide sequence ID" value="NZ_DAWDRA010000026.1"/>
</dbReference>
<evidence type="ECO:0000313" key="11">
    <source>
        <dbReference type="Proteomes" id="UP000094271"/>
    </source>
</evidence>
<keyword evidence="7" id="KW-0413">Isomerase</keyword>
<evidence type="ECO:0000313" key="7">
    <source>
        <dbReference type="EMBL" id="ODM08972.1"/>
    </source>
</evidence>
<sequence length="488" mass="54282">MGLMTGQEYIESLRRLHTKVYLFGKRVENFVDHPIIRPSINSVAMTYDLALDPQYQDIMLAVSNLTGKTINRFCHLHQNEQDLINKVRMQRLLGQKTGACFQRCVGMDAFNAVYSTTFEVDQKYHTNYHQNFIAFMKEVQEKDLTVDGAMTDPKGDRSLSPGKQKDPDMYLHVVEKNTKGIYVTGAKAHQTGAVNSHEHLIMPTVAMGENDKEYAVSFAVPSDAEGIKMIYGRQSCDTRKLEKSGGMDCGNCRFGGQEALVVFEHVFVPWERVFLCEEYEFAGVLVERFAGYHRQSYGGCKTGVGDVLIGAAAVAAEYNGVQKASHIKDKLIEMIQLNETMYSCGIACSALGTQTAAGNYQIDNLLANVCKQNVTRFPYEIARLAEDIAGGLMVTMPSEEDFNSPETAEICRKYFKGSADADTVDRMKILRLIENMTLGSAAVGYRTESMHGAGSPQAQRIMINRQGKLEEKKKLAKVIAGISSEPDK</sequence>
<dbReference type="EMBL" id="MEHA01000018">
    <property type="protein sequence ID" value="ODR48011.1"/>
    <property type="molecule type" value="Genomic_DNA"/>
</dbReference>
<dbReference type="PIRSF" id="PIRSF000331">
    <property type="entry name" value="HpaA_HpaB"/>
    <property type="match status" value="1"/>
</dbReference>
<dbReference type="InterPro" id="IPR036250">
    <property type="entry name" value="AcylCo_DH-like_C"/>
</dbReference>
<dbReference type="InterPro" id="IPR009100">
    <property type="entry name" value="AcylCoA_DH/oxidase_NM_dom_sf"/>
</dbReference>
<accession>A0A1E3AJV6</accession>
<gene>
    <name evidence="7" type="primary">abfD_1</name>
    <name evidence="8" type="ORF">BEI59_21860</name>
    <name evidence="7" type="ORF">BEI61_00601</name>
    <name evidence="9" type="ORF">BEI63_06410</name>
</gene>
<name>A0A1E3AJV6_9FIRM</name>
<keyword evidence="2 4" id="KW-0274">FAD</keyword>